<dbReference type="InterPro" id="IPR011009">
    <property type="entry name" value="Kinase-like_dom_sf"/>
</dbReference>
<name>A0A174GAC2_9CLOT</name>
<proteinExistence type="inferred from homology"/>
<gene>
    <name evidence="3" type="ORF">ERS852470_00151</name>
</gene>
<dbReference type="Gene3D" id="3.30.200.20">
    <property type="entry name" value="Phosphorylase Kinase, domain 1"/>
    <property type="match status" value="1"/>
</dbReference>
<organism evidence="3 4">
    <name type="scientific">Clostridium disporicum</name>
    <dbReference type="NCBI Taxonomy" id="84024"/>
    <lineage>
        <taxon>Bacteria</taxon>
        <taxon>Bacillati</taxon>
        <taxon>Bacillota</taxon>
        <taxon>Clostridia</taxon>
        <taxon>Eubacteriales</taxon>
        <taxon>Clostridiaceae</taxon>
        <taxon>Clostridium</taxon>
    </lineage>
</organism>
<evidence type="ECO:0000259" key="2">
    <source>
        <dbReference type="Pfam" id="PF01636"/>
    </source>
</evidence>
<dbReference type="SUPFAM" id="SSF56112">
    <property type="entry name" value="Protein kinase-like (PK-like)"/>
    <property type="match status" value="1"/>
</dbReference>
<dbReference type="InterPro" id="IPR050249">
    <property type="entry name" value="Pseudomonas-type_ThrB"/>
</dbReference>
<dbReference type="RefSeq" id="WP_055274904.1">
    <property type="nucleotide sequence ID" value="NZ_CYYT01000022.1"/>
</dbReference>
<dbReference type="Proteomes" id="UP000095558">
    <property type="component" value="Unassembled WGS sequence"/>
</dbReference>
<keyword evidence="3" id="KW-0418">Kinase</keyword>
<dbReference type="AlphaFoldDB" id="A0A174GAC2"/>
<sequence>MEEEYIDYIVKQYFKDENYYVKQESSGMNNTTKFLCVGDKKYILRIYESHRDSKKVNYEHLVLEELNKRNLSFNIPKPKQNLKGNTISVSIDEKLVSIAEMIKGSNPKLHTTKQFYSLGKVVGEITKELGSIEVELNPIYEPCYELEKSYPKCPLNKVIEFCIYPSNEFENEREYLKELSRYFIEFQEVIPKLRSLPHQIIHGDINASNVLEDEYNNISAVLDFEFSARDLRAMDLAICLSEAISNENDDKVKLENMRSFINGYKEYIKLSIDEINVIPSLIMLRRLDVIIHFLVRYKDGISNNFMSSEKILKEQIIKAITLCKWVKSNEEKIRRLF</sequence>
<evidence type="ECO:0000313" key="3">
    <source>
        <dbReference type="EMBL" id="CUN53391.1"/>
    </source>
</evidence>
<dbReference type="OrthoDB" id="156345at2"/>
<dbReference type="PANTHER" id="PTHR21064:SF6">
    <property type="entry name" value="AMINOGLYCOSIDE PHOSPHOTRANSFERASE DOMAIN-CONTAINING PROTEIN"/>
    <property type="match status" value="1"/>
</dbReference>
<dbReference type="Pfam" id="PF01636">
    <property type="entry name" value="APH"/>
    <property type="match status" value="1"/>
</dbReference>
<dbReference type="Gene3D" id="3.90.1200.10">
    <property type="match status" value="1"/>
</dbReference>
<evidence type="ECO:0000313" key="4">
    <source>
        <dbReference type="Proteomes" id="UP000095558"/>
    </source>
</evidence>
<comment type="similarity">
    <text evidence="1">Belongs to the pseudomonas-type ThrB family.</text>
</comment>
<reference evidence="3 4" key="1">
    <citation type="submission" date="2015-09" db="EMBL/GenBank/DDBJ databases">
        <authorList>
            <consortium name="Pathogen Informatics"/>
        </authorList>
    </citation>
    <scope>NUCLEOTIDE SEQUENCE [LARGE SCALE GENOMIC DNA]</scope>
    <source>
        <strain evidence="3 4">2789STDY5834855</strain>
    </source>
</reference>
<dbReference type="PANTHER" id="PTHR21064">
    <property type="entry name" value="AMINOGLYCOSIDE PHOSPHOTRANSFERASE DOMAIN-CONTAINING PROTEIN-RELATED"/>
    <property type="match status" value="1"/>
</dbReference>
<evidence type="ECO:0000256" key="1">
    <source>
        <dbReference type="ARBA" id="ARBA00038240"/>
    </source>
</evidence>
<keyword evidence="3" id="KW-0808">Transferase</keyword>
<accession>A0A174GAC2</accession>
<feature type="domain" description="Aminoglycoside phosphotransferase" evidence="2">
    <location>
        <begin position="25"/>
        <end position="259"/>
    </location>
</feature>
<dbReference type="GO" id="GO:0019202">
    <property type="term" value="F:amino acid kinase activity"/>
    <property type="evidence" value="ECO:0007669"/>
    <property type="project" value="TreeGrafter"/>
</dbReference>
<dbReference type="InterPro" id="IPR002575">
    <property type="entry name" value="Aminoglycoside_PTrfase"/>
</dbReference>
<dbReference type="EMBL" id="CYZV01000001">
    <property type="protein sequence ID" value="CUN53391.1"/>
    <property type="molecule type" value="Genomic_DNA"/>
</dbReference>
<protein>
    <submittedName>
        <fullName evidence="3">Homoserine kinase</fullName>
    </submittedName>
</protein>